<reference evidence="5" key="1">
    <citation type="submission" date="2003-08" db="EMBL/GenBank/DDBJ databases">
        <authorList>
            <person name="Birren B."/>
            <person name="Nusbaum C."/>
            <person name="Abebe A."/>
            <person name="Abouelleil A."/>
            <person name="Adekoya E."/>
            <person name="Ait-zahra M."/>
            <person name="Allen N."/>
            <person name="Allen T."/>
            <person name="An P."/>
            <person name="Anderson M."/>
            <person name="Anderson S."/>
            <person name="Arachchi H."/>
            <person name="Armbruster J."/>
            <person name="Bachantsang P."/>
            <person name="Baldwin J."/>
            <person name="Barry A."/>
            <person name="Bayul T."/>
            <person name="Blitshsteyn B."/>
            <person name="Bloom T."/>
            <person name="Blye J."/>
            <person name="Boguslavskiy L."/>
            <person name="Borowsky M."/>
            <person name="Boukhgalter B."/>
            <person name="Brunache A."/>
            <person name="Butler J."/>
            <person name="Calixte N."/>
            <person name="Calvo S."/>
            <person name="Camarata J."/>
            <person name="Campo K."/>
            <person name="Chang J."/>
            <person name="Cheshatsang Y."/>
            <person name="Citroen M."/>
            <person name="Collymore A."/>
            <person name="Considine T."/>
            <person name="Cook A."/>
            <person name="Cooke P."/>
            <person name="Corum B."/>
            <person name="Cuomo C."/>
            <person name="David R."/>
            <person name="Dawoe T."/>
            <person name="Degray S."/>
            <person name="Dodge S."/>
            <person name="Dooley K."/>
            <person name="Dorje P."/>
            <person name="Dorjee K."/>
            <person name="Dorris L."/>
            <person name="Duffey N."/>
            <person name="Dupes A."/>
            <person name="Elkins T."/>
            <person name="Engels R."/>
            <person name="Erickson J."/>
            <person name="Farina A."/>
            <person name="Faro S."/>
            <person name="Ferreira P."/>
            <person name="Fischer H."/>
            <person name="Fitzgerald M."/>
            <person name="Foley K."/>
            <person name="Gage D."/>
            <person name="Galagan J."/>
            <person name="Gearin G."/>
            <person name="Gnerre S."/>
            <person name="Gnirke A."/>
            <person name="Goyette A."/>
            <person name="Graham J."/>
            <person name="Grandbois E."/>
            <person name="Gyaltsen K."/>
            <person name="Hafez N."/>
            <person name="Hagopian D."/>
            <person name="Hagos B."/>
            <person name="Hall J."/>
            <person name="Hatcher B."/>
            <person name="Heller A."/>
            <person name="Higgins H."/>
            <person name="Honan T."/>
            <person name="Horn A."/>
            <person name="Houde N."/>
            <person name="Hughes L."/>
            <person name="Hulme W."/>
            <person name="Husby E."/>
            <person name="Iliev I."/>
            <person name="Jaffe D."/>
            <person name="Jones C."/>
            <person name="Kamal M."/>
            <person name="Kamat A."/>
            <person name="Kamvysselis M."/>
            <person name="Karlsson E."/>
            <person name="Kells C."/>
            <person name="Kieu A."/>
            <person name="Kisner P."/>
            <person name="Kodira C."/>
            <person name="Kulbokas E."/>
            <person name="Labutti K."/>
            <person name="Lama D."/>
            <person name="Landers T."/>
            <person name="Leger J."/>
            <person name="Levine S."/>
            <person name="Lewis D."/>
            <person name="Lewis T."/>
            <person name="Lindblad-toh K."/>
            <person name="Liu X."/>
            <person name="Lokyitsang T."/>
            <person name="Lokyitsang Y."/>
            <person name="Lucien O."/>
            <person name="Lui A."/>
            <person name="Ma L.J."/>
            <person name="Mabbitt R."/>
            <person name="Macdonald J."/>
            <person name="Maclean C."/>
            <person name="Major J."/>
            <person name="Manning J."/>
            <person name="Marabella R."/>
            <person name="Maru K."/>
            <person name="Matthews C."/>
            <person name="Mauceli E."/>
            <person name="Mccarthy M."/>
            <person name="Mcdonough S."/>
            <person name="Mcghee T."/>
            <person name="Meldrim J."/>
            <person name="Meneus L."/>
            <person name="Mesirov J."/>
            <person name="Mihalev A."/>
            <person name="Mihova T."/>
            <person name="Mikkelsen T."/>
            <person name="Mlenga V."/>
            <person name="Moru K."/>
            <person name="Mozes J."/>
            <person name="Mulrain L."/>
            <person name="Munson G."/>
            <person name="Naylor J."/>
            <person name="Newes C."/>
            <person name="Nguyen C."/>
            <person name="Nguyen N."/>
            <person name="Nguyen T."/>
            <person name="Nicol R."/>
            <person name="Nielsen C."/>
            <person name="Nizzari M."/>
            <person name="Norbu C."/>
            <person name="Norbu N."/>
            <person name="O'donnell P."/>
            <person name="Okoawo O."/>
            <person name="O'leary S."/>
            <person name="Omotosho B."/>
            <person name="O'neill K."/>
            <person name="Osman S."/>
            <person name="Parker S."/>
            <person name="Perrin D."/>
            <person name="Phunkhang P."/>
            <person name="Piqani B."/>
            <person name="Purcell S."/>
            <person name="Rachupka T."/>
            <person name="Ramasamy U."/>
            <person name="Rameau R."/>
            <person name="Ray V."/>
            <person name="Raymond C."/>
            <person name="Retta R."/>
            <person name="Richardson S."/>
            <person name="Rise C."/>
            <person name="Rodriguez J."/>
            <person name="Rogers J."/>
            <person name="Rogov P."/>
            <person name="Rutman M."/>
            <person name="Schupbach R."/>
            <person name="Seaman C."/>
            <person name="Settipalli S."/>
            <person name="Sharpe T."/>
            <person name="Sheridan J."/>
            <person name="Sherpa N."/>
            <person name="Shi J."/>
            <person name="Smirnov S."/>
            <person name="Smith C."/>
            <person name="Sougnez C."/>
            <person name="Spencer B."/>
            <person name="Stalker J."/>
            <person name="Stange-thomann N."/>
            <person name="Stavropoulos S."/>
            <person name="Stetson K."/>
            <person name="Stone C."/>
            <person name="Stone S."/>
            <person name="Stubbs M."/>
            <person name="Talamas J."/>
            <person name="Tchuinga P."/>
            <person name="Tenzing P."/>
            <person name="Tesfaye S."/>
            <person name="Theodore J."/>
            <person name="Thoulutsang Y."/>
            <person name="Topham K."/>
            <person name="Towey S."/>
            <person name="Tsamla T."/>
            <person name="Tsomo N."/>
            <person name="Vallee D."/>
            <person name="Vassiliev H."/>
            <person name="Venkataraman V."/>
            <person name="Vinson J."/>
            <person name="Vo A."/>
            <person name="Wade C."/>
            <person name="Wang S."/>
            <person name="Wangchuk T."/>
            <person name="Wangdi T."/>
            <person name="Whittaker C."/>
            <person name="Wilkinson J."/>
            <person name="Wu Y."/>
            <person name="Wyman D."/>
            <person name="Yadav S."/>
            <person name="Yang S."/>
            <person name="Yang X."/>
            <person name="Yeager S."/>
            <person name="Yee E."/>
            <person name="Young G."/>
            <person name="Zainoun J."/>
            <person name="Zembeck L."/>
            <person name="Zimmer A."/>
            <person name="Zody M."/>
            <person name="Lander E."/>
        </authorList>
    </citation>
    <scope>NUCLEOTIDE SEQUENCE [LARGE SCALE GENOMIC DNA]</scope>
</reference>
<keyword evidence="5" id="KW-1185">Reference proteome</keyword>
<dbReference type="InterPro" id="IPR036291">
    <property type="entry name" value="NAD(P)-bd_dom_sf"/>
</dbReference>
<dbReference type="PANTHER" id="PTHR43333">
    <property type="entry name" value="2-HACID_DH_C DOMAIN-CONTAINING PROTEIN"/>
    <property type="match status" value="1"/>
</dbReference>
<proteinExistence type="predicted"/>
<dbReference type="GeneTree" id="ENSGT00940000172996"/>
<protein>
    <recommendedName>
        <fullName evidence="3">D-isomer specific 2-hydroxyacid dehydrogenase NAD-binding domain-containing protein</fullName>
    </recommendedName>
</protein>
<dbReference type="Pfam" id="PF02826">
    <property type="entry name" value="2-Hacid_dh_C"/>
    <property type="match status" value="1"/>
</dbReference>
<dbReference type="Ensembl" id="ENSCSAVT00000019760.1">
    <property type="protein sequence ID" value="ENSCSAVP00000019548.1"/>
    <property type="gene ID" value="ENSCSAVG00000011464.1"/>
</dbReference>
<dbReference type="InterPro" id="IPR006140">
    <property type="entry name" value="D-isomer_DH_NAD-bd"/>
</dbReference>
<evidence type="ECO:0000313" key="5">
    <source>
        <dbReference type="Proteomes" id="UP000007875"/>
    </source>
</evidence>
<reference evidence="4" key="3">
    <citation type="submission" date="2025-09" db="UniProtKB">
        <authorList>
            <consortium name="Ensembl"/>
        </authorList>
    </citation>
    <scope>IDENTIFICATION</scope>
</reference>
<dbReference type="GO" id="GO:0051287">
    <property type="term" value="F:NAD binding"/>
    <property type="evidence" value="ECO:0007669"/>
    <property type="project" value="InterPro"/>
</dbReference>
<dbReference type="InParanoid" id="H2ZPN2"/>
<dbReference type="GO" id="GO:0016491">
    <property type="term" value="F:oxidoreductase activity"/>
    <property type="evidence" value="ECO:0007669"/>
    <property type="project" value="UniProtKB-KW"/>
</dbReference>
<keyword evidence="2" id="KW-0520">NAD</keyword>
<organism evidence="4 5">
    <name type="scientific">Ciona savignyi</name>
    <name type="common">Pacific transparent sea squirt</name>
    <dbReference type="NCBI Taxonomy" id="51511"/>
    <lineage>
        <taxon>Eukaryota</taxon>
        <taxon>Metazoa</taxon>
        <taxon>Chordata</taxon>
        <taxon>Tunicata</taxon>
        <taxon>Ascidiacea</taxon>
        <taxon>Phlebobranchia</taxon>
        <taxon>Cionidae</taxon>
        <taxon>Ciona</taxon>
    </lineage>
</organism>
<name>H2ZPN2_CIOSA</name>
<keyword evidence="1" id="KW-0560">Oxidoreductase</keyword>
<dbReference type="HOGENOM" id="CLU_019796_6_1_1"/>
<reference evidence="4" key="2">
    <citation type="submission" date="2025-08" db="UniProtKB">
        <authorList>
            <consortium name="Ensembl"/>
        </authorList>
    </citation>
    <scope>IDENTIFICATION</scope>
</reference>
<feature type="domain" description="D-isomer specific 2-hydroxyacid dehydrogenase NAD-binding" evidence="3">
    <location>
        <begin position="1"/>
        <end position="140"/>
    </location>
</feature>
<evidence type="ECO:0000259" key="3">
    <source>
        <dbReference type="Pfam" id="PF02826"/>
    </source>
</evidence>
<dbReference type="OMA" id="RCARFFN"/>
<dbReference type="SUPFAM" id="SSF51735">
    <property type="entry name" value="NAD(P)-binding Rossmann-fold domains"/>
    <property type="match status" value="1"/>
</dbReference>
<evidence type="ECO:0000313" key="4">
    <source>
        <dbReference type="Ensembl" id="ENSCSAVP00000019548.1"/>
    </source>
</evidence>
<evidence type="ECO:0000256" key="2">
    <source>
        <dbReference type="ARBA" id="ARBA00023027"/>
    </source>
</evidence>
<evidence type="ECO:0000256" key="1">
    <source>
        <dbReference type="ARBA" id="ARBA00023002"/>
    </source>
</evidence>
<dbReference type="PANTHER" id="PTHR43333:SF1">
    <property type="entry name" value="D-ISOMER SPECIFIC 2-HYDROXYACID DEHYDROGENASE NAD-BINDING DOMAIN-CONTAINING PROTEIN"/>
    <property type="match status" value="1"/>
</dbReference>
<sequence length="176" mass="19543">MGTGNIGMKIASYLKKLGMTIHGLKNHKMENVENSGLIDEYYYPDNLNGFLASCDYICNILPSTPATTGLLSGNRLEVCAFRKPAFINVGRGDVIDEDSLIHALNAGWISKAFLDVVPIEPLPHSSKLWEMENVVITPHASGPYFTDTLASVFLENLKLYLDEKPLNFQIDFGVEY</sequence>
<dbReference type="AlphaFoldDB" id="H2ZPN2"/>
<dbReference type="Gene3D" id="3.40.50.720">
    <property type="entry name" value="NAD(P)-binding Rossmann-like Domain"/>
    <property type="match status" value="1"/>
</dbReference>
<dbReference type="eggNOG" id="KOG0068">
    <property type="taxonomic scope" value="Eukaryota"/>
</dbReference>
<accession>H2ZPN2</accession>
<dbReference type="STRING" id="51511.ENSCSAVP00000019548"/>
<dbReference type="Proteomes" id="UP000007875">
    <property type="component" value="Unassembled WGS sequence"/>
</dbReference>